<dbReference type="InterPro" id="IPR003598">
    <property type="entry name" value="Ig_sub2"/>
</dbReference>
<sequence>MRPKIQTNLILSCISFMFLLMEESSAKLVESKELHTSHLNKLQSVTVANSDEDFDNNLPSIIRAVAGTTAYLSCKPKASRNKTVSWVRHRDLHVLTVGHFTYTTDVRFGAHYGQSAGDWSLQIKSVQPRDSGLYDCQIGTQPPKSFSVRLQVYGDPFQ</sequence>
<dbReference type="GO" id="GO:0032589">
    <property type="term" value="C:neuron projection membrane"/>
    <property type="evidence" value="ECO:0007669"/>
    <property type="project" value="TreeGrafter"/>
</dbReference>
<dbReference type="SUPFAM" id="SSF48726">
    <property type="entry name" value="Immunoglobulin"/>
    <property type="match status" value="1"/>
</dbReference>
<dbReference type="InterPro" id="IPR036179">
    <property type="entry name" value="Ig-like_dom_sf"/>
</dbReference>
<feature type="domain" description="Ig-like" evidence="2">
    <location>
        <begin position="67"/>
        <end position="147"/>
    </location>
</feature>
<evidence type="ECO:0000259" key="2">
    <source>
        <dbReference type="PROSITE" id="PS50835"/>
    </source>
</evidence>
<evidence type="ECO:0000313" key="4">
    <source>
        <dbReference type="Proteomes" id="UP001187531"/>
    </source>
</evidence>
<dbReference type="PANTHER" id="PTHR23279">
    <property type="entry name" value="DEFECTIVE PROBOSCIS EXTENSION RESPONSE DPR -RELATED"/>
    <property type="match status" value="1"/>
</dbReference>
<evidence type="ECO:0000256" key="1">
    <source>
        <dbReference type="SAM" id="SignalP"/>
    </source>
</evidence>
<evidence type="ECO:0000313" key="3">
    <source>
        <dbReference type="EMBL" id="KAK2725877.1"/>
    </source>
</evidence>
<dbReference type="GO" id="GO:0050808">
    <property type="term" value="P:synapse organization"/>
    <property type="evidence" value="ECO:0007669"/>
    <property type="project" value="TreeGrafter"/>
</dbReference>
<dbReference type="Gene3D" id="2.60.40.10">
    <property type="entry name" value="Immunoglobulins"/>
    <property type="match status" value="1"/>
</dbReference>
<gene>
    <name evidence="3" type="ORF">QYM36_000374</name>
</gene>
<organism evidence="3 4">
    <name type="scientific">Artemia franciscana</name>
    <name type="common">Brine shrimp</name>
    <name type="synonym">Artemia sanfranciscana</name>
    <dbReference type="NCBI Taxonomy" id="6661"/>
    <lineage>
        <taxon>Eukaryota</taxon>
        <taxon>Metazoa</taxon>
        <taxon>Ecdysozoa</taxon>
        <taxon>Arthropoda</taxon>
        <taxon>Crustacea</taxon>
        <taxon>Branchiopoda</taxon>
        <taxon>Anostraca</taxon>
        <taxon>Artemiidae</taxon>
        <taxon>Artemia</taxon>
    </lineage>
</organism>
<dbReference type="SMART" id="SM00406">
    <property type="entry name" value="IGv"/>
    <property type="match status" value="1"/>
</dbReference>
<dbReference type="Proteomes" id="UP001187531">
    <property type="component" value="Unassembled WGS sequence"/>
</dbReference>
<feature type="signal peptide" evidence="1">
    <location>
        <begin position="1"/>
        <end position="26"/>
    </location>
</feature>
<dbReference type="PANTHER" id="PTHR23279:SF46">
    <property type="entry name" value="DEFECTIVE PROBOSCIS EXTENSION RESPONSE 10, ISOFORM A-RELATED"/>
    <property type="match status" value="1"/>
</dbReference>
<keyword evidence="4" id="KW-1185">Reference proteome</keyword>
<dbReference type="InterPro" id="IPR003599">
    <property type="entry name" value="Ig_sub"/>
</dbReference>
<dbReference type="InterPro" id="IPR037448">
    <property type="entry name" value="Zig-8"/>
</dbReference>
<accession>A0AA88LD05</accession>
<dbReference type="InterPro" id="IPR007110">
    <property type="entry name" value="Ig-like_dom"/>
</dbReference>
<keyword evidence="1" id="KW-0732">Signal</keyword>
<dbReference type="SMART" id="SM00409">
    <property type="entry name" value="IG"/>
    <property type="match status" value="1"/>
</dbReference>
<dbReference type="AlphaFoldDB" id="A0AA88LD05"/>
<dbReference type="InterPro" id="IPR013783">
    <property type="entry name" value="Ig-like_fold"/>
</dbReference>
<reference evidence="3" key="1">
    <citation type="submission" date="2023-07" db="EMBL/GenBank/DDBJ databases">
        <title>Chromosome-level genome assembly of Artemia franciscana.</title>
        <authorList>
            <person name="Jo E."/>
        </authorList>
    </citation>
    <scope>NUCLEOTIDE SEQUENCE</scope>
    <source>
        <tissue evidence="3">Whole body</tissue>
    </source>
</reference>
<dbReference type="InterPro" id="IPR013106">
    <property type="entry name" value="Ig_V-set"/>
</dbReference>
<protein>
    <recommendedName>
        <fullName evidence="2">Ig-like domain-containing protein</fullName>
    </recommendedName>
</protein>
<proteinExistence type="predicted"/>
<dbReference type="PROSITE" id="PS50835">
    <property type="entry name" value="IG_LIKE"/>
    <property type="match status" value="1"/>
</dbReference>
<name>A0AA88LD05_ARTSF</name>
<dbReference type="FunFam" id="2.60.40.10:FF:000129">
    <property type="entry name" value="CLUMA_CG018772, isoform A"/>
    <property type="match status" value="1"/>
</dbReference>
<dbReference type="Pfam" id="PF07686">
    <property type="entry name" value="V-set"/>
    <property type="match status" value="1"/>
</dbReference>
<comment type="caution">
    <text evidence="3">The sequence shown here is derived from an EMBL/GenBank/DDBJ whole genome shotgun (WGS) entry which is preliminary data.</text>
</comment>
<dbReference type="SMART" id="SM00408">
    <property type="entry name" value="IGc2"/>
    <property type="match status" value="1"/>
</dbReference>
<feature type="chain" id="PRO_5041742023" description="Ig-like domain-containing protein" evidence="1">
    <location>
        <begin position="27"/>
        <end position="158"/>
    </location>
</feature>
<dbReference type="EMBL" id="JAVRJZ010000002">
    <property type="protein sequence ID" value="KAK2725877.1"/>
    <property type="molecule type" value="Genomic_DNA"/>
</dbReference>